<dbReference type="InterPro" id="IPR004072">
    <property type="entry name" value="Vmron_rcpt_1"/>
</dbReference>
<protein>
    <recommendedName>
        <fullName evidence="11">Vomeronasal type-1 receptor</fullName>
    </recommendedName>
</protein>
<keyword evidence="3 11" id="KW-1003">Cell membrane</keyword>
<dbReference type="eggNOG" id="ENOG502RZ5R">
    <property type="taxonomic scope" value="Eukaryota"/>
</dbReference>
<feature type="domain" description="G-protein coupled receptors family 1 profile" evidence="12">
    <location>
        <begin position="24"/>
        <end position="249"/>
    </location>
</feature>
<keyword evidence="4 11" id="KW-0589">Pheromone response</keyword>
<keyword evidence="6 11" id="KW-1133">Transmembrane helix</keyword>
<accession>F6YL85</accession>
<evidence type="ECO:0000256" key="3">
    <source>
        <dbReference type="ARBA" id="ARBA00022475"/>
    </source>
</evidence>
<dbReference type="GeneTree" id="ENSGT01030000234553"/>
<evidence type="ECO:0000256" key="8">
    <source>
        <dbReference type="ARBA" id="ARBA00023136"/>
    </source>
</evidence>
<dbReference type="Pfam" id="PF03402">
    <property type="entry name" value="V1R"/>
    <property type="match status" value="1"/>
</dbReference>
<dbReference type="Ensembl" id="ENSXETT00000019568">
    <property type="protein sequence ID" value="ENSXETP00000019568"/>
    <property type="gene ID" value="ENSXETG00000008928"/>
</dbReference>
<evidence type="ECO:0000256" key="9">
    <source>
        <dbReference type="ARBA" id="ARBA00023170"/>
    </source>
</evidence>
<keyword evidence="10 11" id="KW-0807">Transducer</keyword>
<dbReference type="AlphaFoldDB" id="F6YL85"/>
<dbReference type="GO" id="GO:0016503">
    <property type="term" value="F:pheromone receptor activity"/>
    <property type="evidence" value="ECO:0007669"/>
    <property type="project" value="InterPro"/>
</dbReference>
<keyword evidence="9 11" id="KW-0675">Receptor</keyword>
<evidence type="ECO:0000256" key="11">
    <source>
        <dbReference type="RuleBase" id="RU364061"/>
    </source>
</evidence>
<dbReference type="Gene3D" id="1.20.1070.10">
    <property type="entry name" value="Rhodopsin 7-helix transmembrane proteins"/>
    <property type="match status" value="1"/>
</dbReference>
<evidence type="ECO:0000313" key="13">
    <source>
        <dbReference type="Ensembl" id="ENSXETP00000019568"/>
    </source>
</evidence>
<evidence type="ECO:0000256" key="4">
    <source>
        <dbReference type="ARBA" id="ARBA00022507"/>
    </source>
</evidence>
<dbReference type="InterPro" id="IPR017452">
    <property type="entry name" value="GPCR_Rhodpsn_7TM"/>
</dbReference>
<feature type="transmembrane region" description="Helical" evidence="11">
    <location>
        <begin position="92"/>
        <end position="110"/>
    </location>
</feature>
<reference evidence="13" key="2">
    <citation type="submission" date="2011-07" db="UniProtKB">
        <authorList>
            <consortium name="Ensembl"/>
        </authorList>
    </citation>
    <scope>IDENTIFICATION</scope>
</reference>
<feature type="transmembrane region" description="Helical" evidence="11">
    <location>
        <begin position="193"/>
        <end position="211"/>
    </location>
</feature>
<keyword evidence="8 11" id="KW-0472">Membrane</keyword>
<evidence type="ECO:0000256" key="2">
    <source>
        <dbReference type="ARBA" id="ARBA00010663"/>
    </source>
</evidence>
<evidence type="ECO:0000259" key="12">
    <source>
        <dbReference type="PROSITE" id="PS50262"/>
    </source>
</evidence>
<dbReference type="GO" id="GO:0005886">
    <property type="term" value="C:plasma membrane"/>
    <property type="evidence" value="ECO:0007669"/>
    <property type="project" value="UniProtKB-SubCell"/>
</dbReference>
<evidence type="ECO:0000256" key="5">
    <source>
        <dbReference type="ARBA" id="ARBA00022692"/>
    </source>
</evidence>
<evidence type="ECO:0000256" key="10">
    <source>
        <dbReference type="ARBA" id="ARBA00023224"/>
    </source>
</evidence>
<comment type="subcellular location">
    <subcellularLocation>
        <location evidence="1 11">Cell membrane</location>
        <topology evidence="1 11">Multi-pass membrane protein</topology>
    </subcellularLocation>
</comment>
<feature type="transmembrane region" description="Helical" evidence="11">
    <location>
        <begin position="130"/>
        <end position="152"/>
    </location>
</feature>
<organism evidence="13">
    <name type="scientific">Xenopus tropicalis</name>
    <name type="common">Western clawed frog</name>
    <name type="synonym">Silurana tropicalis</name>
    <dbReference type="NCBI Taxonomy" id="8364"/>
    <lineage>
        <taxon>Eukaryota</taxon>
        <taxon>Metazoa</taxon>
        <taxon>Chordata</taxon>
        <taxon>Craniata</taxon>
        <taxon>Vertebrata</taxon>
        <taxon>Euteleostomi</taxon>
        <taxon>Amphibia</taxon>
        <taxon>Batrachia</taxon>
        <taxon>Anura</taxon>
        <taxon>Pipoidea</taxon>
        <taxon>Pipidae</taxon>
        <taxon>Xenopodinae</taxon>
        <taxon>Xenopus</taxon>
        <taxon>Silurana</taxon>
    </lineage>
</organism>
<name>F6YL85_XENTR</name>
<dbReference type="InParanoid" id="F6YL85"/>
<evidence type="ECO:0000256" key="6">
    <source>
        <dbReference type="ARBA" id="ARBA00022989"/>
    </source>
</evidence>
<keyword evidence="5 11" id="KW-0812">Transmembrane</keyword>
<dbReference type="PANTHER" id="PTHR24062">
    <property type="entry name" value="VOMERONASAL TYPE-1 RECEPTOR"/>
    <property type="match status" value="1"/>
</dbReference>
<dbReference type="SUPFAM" id="SSF81321">
    <property type="entry name" value="Family A G protein-coupled receptor-like"/>
    <property type="match status" value="1"/>
</dbReference>
<keyword evidence="7 11" id="KW-0297">G-protein coupled receptor</keyword>
<dbReference type="HOGENOM" id="CLU_058641_2_0_1"/>
<sequence>MYLLIKDLLKALVFIFLAVLGIPGNSFILLKFAYVRIAERKLLPTNIILMFLAFMNLLVVLYRVILQILYAFGVKNVLDHDGCKFVFFNYRVGRAMSICVTCLLSCYQCILIAPNTKLWINLKLKMTKQFLVFTIMVLIFINGCLYSSVLLYEAANGNFTTSPYSIHVIYCHADFLTYISYVGYGTIYTLRDFLFVGLMTIASSHMVYVLLKHEKTLKNLKKSERQTKSAEYKASRSIIMLVALYVFLFGMGVYIYCIYFTNLSTGLGTTGNGVLG</sequence>
<feature type="transmembrane region" description="Helical" evidence="11">
    <location>
        <begin position="12"/>
        <end position="35"/>
    </location>
</feature>
<dbReference type="PROSITE" id="PS50262">
    <property type="entry name" value="G_PROTEIN_RECEP_F1_2"/>
    <property type="match status" value="1"/>
</dbReference>
<feature type="transmembrane region" description="Helical" evidence="11">
    <location>
        <begin position="47"/>
        <end position="72"/>
    </location>
</feature>
<evidence type="ECO:0000256" key="1">
    <source>
        <dbReference type="ARBA" id="ARBA00004651"/>
    </source>
</evidence>
<dbReference type="ExpressionAtlas" id="F6YL85">
    <property type="expression patterns" value="baseline"/>
</dbReference>
<dbReference type="GO" id="GO:0019236">
    <property type="term" value="P:response to pheromone"/>
    <property type="evidence" value="ECO:0007669"/>
    <property type="project" value="UniProtKB-KW"/>
</dbReference>
<comment type="similarity">
    <text evidence="2 11">Belongs to the G-protein coupled receptor 1 family.</text>
</comment>
<evidence type="ECO:0000256" key="7">
    <source>
        <dbReference type="ARBA" id="ARBA00023040"/>
    </source>
</evidence>
<reference evidence="13" key="1">
    <citation type="journal article" date="2010" name="Science">
        <title>The genome of the Western clawed frog Xenopus tropicalis.</title>
        <authorList>
            <person name="Hellsten U."/>
            <person name="Harland R.M."/>
            <person name="Gilchrist M.J."/>
            <person name="Hendrix D."/>
            <person name="Jurka J."/>
            <person name="Kapitonov V."/>
            <person name="Ovcharenko I."/>
            <person name="Putnam N.H."/>
            <person name="Shu S."/>
            <person name="Taher L."/>
            <person name="Blitz I.L."/>
            <person name="Blumberg B."/>
            <person name="Dichmann D.S."/>
            <person name="Dubchak I."/>
            <person name="Amaya E."/>
            <person name="Detter J.C."/>
            <person name="Fletcher R."/>
            <person name="Gerhard D.S."/>
            <person name="Goodstein D."/>
            <person name="Graves T."/>
            <person name="Grigoriev I.V."/>
            <person name="Grimwood J."/>
            <person name="Kawashima T."/>
            <person name="Lindquist E."/>
            <person name="Lucas S.M."/>
            <person name="Mead P.E."/>
            <person name="Mitros T."/>
            <person name="Ogino H."/>
            <person name="Ohta Y."/>
            <person name="Poliakov A.V."/>
            <person name="Pollet N."/>
            <person name="Robert J."/>
            <person name="Salamov A."/>
            <person name="Sater A.K."/>
            <person name="Schmutz J."/>
            <person name="Terry A."/>
            <person name="Vize P.D."/>
            <person name="Warren W.C."/>
            <person name="Wells D."/>
            <person name="Wills A."/>
            <person name="Wilson R.K."/>
            <person name="Zimmerman L.B."/>
            <person name="Zorn A.M."/>
            <person name="Grainger R."/>
            <person name="Grammer T."/>
            <person name="Khokha M.K."/>
            <person name="Richardson P.M."/>
            <person name="Rokhsar D.S."/>
        </authorList>
    </citation>
    <scope>NUCLEOTIDE SEQUENCE [LARGE SCALE GENOMIC DNA]</scope>
    <source>
        <strain evidence="13">Nigerian</strain>
    </source>
</reference>
<feature type="transmembrane region" description="Helical" evidence="11">
    <location>
        <begin position="238"/>
        <end position="261"/>
    </location>
</feature>
<proteinExistence type="inferred from homology"/>